<evidence type="ECO:0000259" key="2">
    <source>
        <dbReference type="SMART" id="SM01017"/>
    </source>
</evidence>
<comment type="similarity">
    <text evidence="1">Belongs to the arrestin family.</text>
</comment>
<dbReference type="InterPro" id="IPR011022">
    <property type="entry name" value="Arrestin_C-like"/>
</dbReference>
<dbReference type="AlphaFoldDB" id="A0A1D2MWM7"/>
<dbReference type="OrthoDB" id="2333384at2759"/>
<dbReference type="OMA" id="ISCHIID"/>
<evidence type="ECO:0000313" key="3">
    <source>
        <dbReference type="EMBL" id="ODM97453.1"/>
    </source>
</evidence>
<dbReference type="InterPro" id="IPR014756">
    <property type="entry name" value="Ig_E-set"/>
</dbReference>
<evidence type="ECO:0000313" key="4">
    <source>
        <dbReference type="Proteomes" id="UP000094527"/>
    </source>
</evidence>
<comment type="caution">
    <text evidence="3">The sequence shown here is derived from an EMBL/GenBank/DDBJ whole genome shotgun (WGS) entry which is preliminary data.</text>
</comment>
<dbReference type="GO" id="GO:0015031">
    <property type="term" value="P:protein transport"/>
    <property type="evidence" value="ECO:0007669"/>
    <property type="project" value="TreeGrafter"/>
</dbReference>
<dbReference type="SMART" id="SM01017">
    <property type="entry name" value="Arrestin_C"/>
    <property type="match status" value="1"/>
</dbReference>
<proteinExistence type="inferred from homology"/>
<dbReference type="Proteomes" id="UP000094527">
    <property type="component" value="Unassembled WGS sequence"/>
</dbReference>
<organism evidence="3 4">
    <name type="scientific">Orchesella cincta</name>
    <name type="common">Springtail</name>
    <name type="synonym">Podura cincta</name>
    <dbReference type="NCBI Taxonomy" id="48709"/>
    <lineage>
        <taxon>Eukaryota</taxon>
        <taxon>Metazoa</taxon>
        <taxon>Ecdysozoa</taxon>
        <taxon>Arthropoda</taxon>
        <taxon>Hexapoda</taxon>
        <taxon>Collembola</taxon>
        <taxon>Entomobryomorpha</taxon>
        <taxon>Entomobryoidea</taxon>
        <taxon>Orchesellidae</taxon>
        <taxon>Orchesellinae</taxon>
        <taxon>Orchesella</taxon>
    </lineage>
</organism>
<dbReference type="InterPro" id="IPR014752">
    <property type="entry name" value="Arrestin-like_C"/>
</dbReference>
<accession>A0A1D2MWM7</accession>
<dbReference type="InterPro" id="IPR050357">
    <property type="entry name" value="Arrestin_domain-protein"/>
</dbReference>
<sequence>MTVLDRFEIVLEDPGRGYKPDEEVSGRVVLKAKAGEVESKGLTIKFTGKSIIIGRSGGKKGRRLQNYFDTTPIFLVGDGSSAVEVVKSGQQISFPFSFQLPCGCQLLPLPSSLEAQWGNVEYYLEAELDLTPYKKNETAFKSVQVISPLNLNYIPEIIAPVQAEASKTFCCTCSGMGSLTLTVTLPKGGFTPEEKIPFQVKVENKSGRKIKRLTAAVGERIHYRRFSDIKTRYEKDFGALLSDDGFIVRPGDTGFWSGELEIPQLPPTTTLEHESVIIGVEYFFVVQARASGVSKRFPVFCPIVIGTVPIPLDSTASIRSERIQGAGENVSRPVSRTSAK</sequence>
<dbReference type="Pfam" id="PF00339">
    <property type="entry name" value="Arrestin_N"/>
    <property type="match status" value="1"/>
</dbReference>
<dbReference type="STRING" id="48709.A0A1D2MWM7"/>
<gene>
    <name evidence="3" type="ORF">Ocin01_09214</name>
</gene>
<dbReference type="PANTHER" id="PTHR11188">
    <property type="entry name" value="ARRESTIN DOMAIN CONTAINING PROTEIN"/>
    <property type="match status" value="1"/>
</dbReference>
<dbReference type="Gene3D" id="2.60.40.640">
    <property type="match status" value="2"/>
</dbReference>
<dbReference type="EMBL" id="LJIJ01000440">
    <property type="protein sequence ID" value="ODM97453.1"/>
    <property type="molecule type" value="Genomic_DNA"/>
</dbReference>
<keyword evidence="4" id="KW-1185">Reference proteome</keyword>
<dbReference type="SUPFAM" id="SSF81296">
    <property type="entry name" value="E set domains"/>
    <property type="match status" value="2"/>
</dbReference>
<dbReference type="Pfam" id="PF02752">
    <property type="entry name" value="Arrestin_C"/>
    <property type="match status" value="1"/>
</dbReference>
<name>A0A1D2MWM7_ORCCI</name>
<dbReference type="PANTHER" id="PTHR11188:SF176">
    <property type="entry name" value="ARRESTIN DOMAIN-CONTAINING PROTEIN 1"/>
    <property type="match status" value="1"/>
</dbReference>
<dbReference type="InterPro" id="IPR011021">
    <property type="entry name" value="Arrestin-like_N"/>
</dbReference>
<protein>
    <submittedName>
        <fullName evidence="3">Arrestin domain-containing protein 3</fullName>
    </submittedName>
</protein>
<dbReference type="GO" id="GO:0005737">
    <property type="term" value="C:cytoplasm"/>
    <property type="evidence" value="ECO:0007669"/>
    <property type="project" value="TreeGrafter"/>
</dbReference>
<evidence type="ECO:0000256" key="1">
    <source>
        <dbReference type="ARBA" id="ARBA00005298"/>
    </source>
</evidence>
<reference evidence="3 4" key="1">
    <citation type="journal article" date="2016" name="Genome Biol. Evol.">
        <title>Gene Family Evolution Reflects Adaptation to Soil Environmental Stressors in the Genome of the Collembolan Orchesella cincta.</title>
        <authorList>
            <person name="Faddeeva-Vakhrusheva A."/>
            <person name="Derks M.F."/>
            <person name="Anvar S.Y."/>
            <person name="Agamennone V."/>
            <person name="Suring W."/>
            <person name="Smit S."/>
            <person name="van Straalen N.M."/>
            <person name="Roelofs D."/>
        </authorList>
    </citation>
    <scope>NUCLEOTIDE SEQUENCE [LARGE SCALE GENOMIC DNA]</scope>
    <source>
        <tissue evidence="3">Mixed pool</tissue>
    </source>
</reference>
<feature type="domain" description="Arrestin C-terminal-like" evidence="2">
    <location>
        <begin position="175"/>
        <end position="310"/>
    </location>
</feature>